<keyword evidence="5" id="KW-0539">Nucleus</keyword>
<dbReference type="EMBL" id="OZ034827">
    <property type="protein sequence ID" value="CAL1683747.1"/>
    <property type="molecule type" value="Genomic_DNA"/>
</dbReference>
<dbReference type="GO" id="GO:0000981">
    <property type="term" value="F:DNA-binding transcription factor activity, RNA polymerase II-specific"/>
    <property type="evidence" value="ECO:0007669"/>
    <property type="project" value="TreeGrafter"/>
</dbReference>
<feature type="binding site" evidence="8">
    <location>
        <position position="55"/>
    </location>
    <ligand>
        <name>Zn(2+)</name>
        <dbReference type="ChEBI" id="CHEBI:29105"/>
    </ligand>
</feature>
<feature type="domain" description="C2H2-type" evidence="10">
    <location>
        <begin position="792"/>
        <end position="819"/>
    </location>
</feature>
<name>A0AAV2NU47_9HYME</name>
<dbReference type="Proteomes" id="UP001497644">
    <property type="component" value="Chromosome 4"/>
</dbReference>
<feature type="domain" description="C2H2-type" evidence="10">
    <location>
        <begin position="934"/>
        <end position="961"/>
    </location>
</feature>
<evidence type="ECO:0000256" key="1">
    <source>
        <dbReference type="ARBA" id="ARBA00022723"/>
    </source>
</evidence>
<feature type="binding site" evidence="8">
    <location>
        <position position="11"/>
    </location>
    <ligand>
        <name>Zn(2+)</name>
        <dbReference type="ChEBI" id="CHEBI:29105"/>
    </ligand>
</feature>
<dbReference type="InterPro" id="IPR050527">
    <property type="entry name" value="Snail/Krueppel_Znf"/>
</dbReference>
<feature type="region of interest" description="Disordered" evidence="9">
    <location>
        <begin position="111"/>
        <end position="132"/>
    </location>
</feature>
<feature type="domain" description="C2H2-type" evidence="10">
    <location>
        <begin position="986"/>
        <end position="1013"/>
    </location>
</feature>
<dbReference type="PROSITE" id="PS50157">
    <property type="entry name" value="ZINC_FINGER_C2H2_2"/>
    <property type="match status" value="6"/>
</dbReference>
<dbReference type="GO" id="GO:0008270">
    <property type="term" value="F:zinc ion binding"/>
    <property type="evidence" value="ECO:0007669"/>
    <property type="project" value="UniProtKB-UniRule"/>
</dbReference>
<protein>
    <submittedName>
        <fullName evidence="12">Uncharacterized protein</fullName>
    </submittedName>
</protein>
<feature type="domain" description="ZAD" evidence="11">
    <location>
        <begin position="9"/>
        <end position="82"/>
    </location>
</feature>
<feature type="compositionally biased region" description="Polar residues" evidence="9">
    <location>
        <begin position="400"/>
        <end position="413"/>
    </location>
</feature>
<keyword evidence="1 8" id="KW-0479">Metal-binding</keyword>
<dbReference type="PANTHER" id="PTHR24388">
    <property type="entry name" value="ZINC FINGER PROTEIN"/>
    <property type="match status" value="1"/>
</dbReference>
<dbReference type="Pfam" id="PF00096">
    <property type="entry name" value="zf-C2H2"/>
    <property type="match status" value="1"/>
</dbReference>
<feature type="domain" description="C2H2-type" evidence="10">
    <location>
        <begin position="896"/>
        <end position="923"/>
    </location>
</feature>
<feature type="compositionally biased region" description="Polar residues" evidence="9">
    <location>
        <begin position="302"/>
        <end position="319"/>
    </location>
</feature>
<evidence type="ECO:0000259" key="10">
    <source>
        <dbReference type="PROSITE" id="PS50157"/>
    </source>
</evidence>
<sequence length="1077" mass="121095">MSTGAIMAERCRICLIDHGCMTDIHDESVEAKLKDLTKCTCIDVKYEENLPSVVCHVCLYKLDMWSEFKEQFIQSNKILLEQLEISEISDISSPVKDKRCVTENMKRKRLNRSEDSISDHDKKKSKADVSSSELTNIDRVTGQILLDTLSISDDNDKATSKDSSRNVLDEPDNSKKAAENGNGEHTESKASLGPMRARLLPVRRGRNIERRKASTKRWVERKKALLAATGENVSDTDSIISDDAQLSPVQKARAKTNADKEAERQKRIAKVLKNLEINLTEKYTVIRDGDTDSDTRRMRVSNLHSSTLQPNKKNSLLNQTDKKNNAEKNISSLDSSMERENSPVSLAENNVTTDVSVKKPESQVDDETFTPYTLKSELVIGDVTYAVTSTLVLADKESLNNLSNDSKSPNVDESSQEKNTDIIDAVQLRRVNNPVTSDANSKPANKSVERCLNIEVEGNELAILKRVQVELADFVQKEMRHRIFGTNDSVAKTLFPDKLNDVSAISRKKLDQKLKGIIERAIKKNIESSMIGHADDTCGFTRFSPADTKAAMSLPKYQPKVIITRLDITKESKLYNINNLHVLKQAAPRGSSHGGPISVTSRKRQIVPPIRYNDYNISALDSDSDKSNDAITRKGASKTSTEHTRTHGNLATKKSPTEAHSKIVSIQRIENSSIVKVMDNGARWMPLFVEQNSTNEQKADYEDAIRIEGAITENHICGVCALTFNSRKDVEAHVRSHKVMASASVTTLQNENAVVTPPRQNKQKMMRCKRCHEIVEARFVKSHVCKTATEIHKCYVCNSMFRTEKLLVRHLESHDQSEFNIVNAIGNKKPSTIDVSQKTQSATPQEDHQKTETATKVQNLLTGKTDQSDIQSDKITSTGVKLDNAENIGERSKETYTCFVCDKIFTDEEVLKDHLQKHCDDLSEGEQSNSKEQYQCAICGDTLESDQALEDHVGKHLFDDEDDNPNLISINQDNKSNNETKETESYHCGQCSESFDSETLLEIHMQEHEEEVAIAEWEKQGMRVINQYQCMLCDELFDAEEDLAEHLDIHNANAHVCQLCDKPFRTLEDLQEHVATH</sequence>
<evidence type="ECO:0000256" key="3">
    <source>
        <dbReference type="ARBA" id="ARBA00022771"/>
    </source>
</evidence>
<feature type="region of interest" description="Disordered" evidence="9">
    <location>
        <begin position="301"/>
        <end position="343"/>
    </location>
</feature>
<dbReference type="PROSITE" id="PS51915">
    <property type="entry name" value="ZAD"/>
    <property type="match status" value="1"/>
</dbReference>
<feature type="region of interest" description="Disordered" evidence="9">
    <location>
        <begin position="623"/>
        <end position="660"/>
    </location>
</feature>
<dbReference type="Pfam" id="PF07776">
    <property type="entry name" value="zf-AD"/>
    <property type="match status" value="1"/>
</dbReference>
<dbReference type="InterPro" id="IPR036236">
    <property type="entry name" value="Znf_C2H2_sf"/>
</dbReference>
<keyword evidence="4 8" id="KW-0862">Zinc</keyword>
<proteinExistence type="inferred from homology"/>
<dbReference type="SMART" id="SM00355">
    <property type="entry name" value="ZnF_C2H2"/>
    <property type="match status" value="7"/>
</dbReference>
<organism evidence="12 13">
    <name type="scientific">Lasius platythorax</name>
    <dbReference type="NCBI Taxonomy" id="488582"/>
    <lineage>
        <taxon>Eukaryota</taxon>
        <taxon>Metazoa</taxon>
        <taxon>Ecdysozoa</taxon>
        <taxon>Arthropoda</taxon>
        <taxon>Hexapoda</taxon>
        <taxon>Insecta</taxon>
        <taxon>Pterygota</taxon>
        <taxon>Neoptera</taxon>
        <taxon>Endopterygota</taxon>
        <taxon>Hymenoptera</taxon>
        <taxon>Apocrita</taxon>
        <taxon>Aculeata</taxon>
        <taxon>Formicoidea</taxon>
        <taxon>Formicidae</taxon>
        <taxon>Formicinae</taxon>
        <taxon>Lasius</taxon>
        <taxon>Lasius</taxon>
    </lineage>
</organism>
<dbReference type="SMART" id="SM00868">
    <property type="entry name" value="zf-AD"/>
    <property type="match status" value="1"/>
</dbReference>
<gene>
    <name evidence="12" type="ORF">LPLAT_LOCUS9417</name>
</gene>
<dbReference type="PANTHER" id="PTHR24388:SF104">
    <property type="entry name" value="AT-RICH BINDING PROTEIN-RELATED"/>
    <property type="match status" value="1"/>
</dbReference>
<feature type="domain" description="C2H2-type" evidence="10">
    <location>
        <begin position="1028"/>
        <end position="1055"/>
    </location>
</feature>
<accession>A0AAV2NU47</accession>
<evidence type="ECO:0000256" key="5">
    <source>
        <dbReference type="ARBA" id="ARBA00023242"/>
    </source>
</evidence>
<feature type="compositionally biased region" description="Basic and acidic residues" evidence="9">
    <location>
        <begin position="623"/>
        <end position="632"/>
    </location>
</feature>
<evidence type="ECO:0000256" key="6">
    <source>
        <dbReference type="ARBA" id="ARBA00037948"/>
    </source>
</evidence>
<dbReference type="Gene3D" id="3.40.1800.20">
    <property type="match status" value="1"/>
</dbReference>
<feature type="region of interest" description="Disordered" evidence="9">
    <location>
        <begin position="957"/>
        <end position="981"/>
    </location>
</feature>
<feature type="compositionally biased region" description="Polar residues" evidence="9">
    <location>
        <begin position="966"/>
        <end position="975"/>
    </location>
</feature>
<evidence type="ECO:0000256" key="4">
    <source>
        <dbReference type="ARBA" id="ARBA00022833"/>
    </source>
</evidence>
<feature type="compositionally biased region" description="Basic and acidic residues" evidence="9">
    <location>
        <begin position="111"/>
        <end position="122"/>
    </location>
</feature>
<comment type="similarity">
    <text evidence="6">Belongs to the snail C2H2-type zinc-finger protein family.</text>
</comment>
<feature type="region of interest" description="Disordered" evidence="9">
    <location>
        <begin position="153"/>
        <end position="192"/>
    </location>
</feature>
<dbReference type="GO" id="GO:0005634">
    <property type="term" value="C:nucleus"/>
    <property type="evidence" value="ECO:0007669"/>
    <property type="project" value="InterPro"/>
</dbReference>
<evidence type="ECO:0000259" key="11">
    <source>
        <dbReference type="PROSITE" id="PS51915"/>
    </source>
</evidence>
<dbReference type="PROSITE" id="PS00028">
    <property type="entry name" value="ZINC_FINGER_C2H2_1"/>
    <property type="match status" value="6"/>
</dbReference>
<feature type="binding site" evidence="8">
    <location>
        <position position="58"/>
    </location>
    <ligand>
        <name>Zn(2+)</name>
        <dbReference type="ChEBI" id="CHEBI:29105"/>
    </ligand>
</feature>
<dbReference type="Gene3D" id="3.30.160.60">
    <property type="entry name" value="Classic Zinc Finger"/>
    <property type="match status" value="2"/>
</dbReference>
<evidence type="ECO:0000256" key="2">
    <source>
        <dbReference type="ARBA" id="ARBA00022737"/>
    </source>
</evidence>
<evidence type="ECO:0000256" key="8">
    <source>
        <dbReference type="PROSITE-ProRule" id="PRU01263"/>
    </source>
</evidence>
<dbReference type="InterPro" id="IPR012934">
    <property type="entry name" value="Znf_AD"/>
</dbReference>
<evidence type="ECO:0000256" key="9">
    <source>
        <dbReference type="SAM" id="MobiDB-lite"/>
    </source>
</evidence>
<feature type="domain" description="C2H2-type" evidence="10">
    <location>
        <begin position="1055"/>
        <end position="1077"/>
    </location>
</feature>
<evidence type="ECO:0000313" key="12">
    <source>
        <dbReference type="EMBL" id="CAL1683747.1"/>
    </source>
</evidence>
<dbReference type="AlphaFoldDB" id="A0AAV2NU47"/>
<dbReference type="SUPFAM" id="SSF57667">
    <property type="entry name" value="beta-beta-alpha zinc fingers"/>
    <property type="match status" value="3"/>
</dbReference>
<keyword evidence="2" id="KW-0677">Repeat</keyword>
<evidence type="ECO:0000313" key="13">
    <source>
        <dbReference type="Proteomes" id="UP001497644"/>
    </source>
</evidence>
<dbReference type="Pfam" id="PF12874">
    <property type="entry name" value="zf-met"/>
    <property type="match status" value="2"/>
</dbReference>
<dbReference type="SUPFAM" id="SSF57716">
    <property type="entry name" value="Glucocorticoid receptor-like (DNA-binding domain)"/>
    <property type="match status" value="1"/>
</dbReference>
<feature type="compositionally biased region" description="Polar residues" evidence="9">
    <location>
        <begin position="832"/>
        <end position="844"/>
    </location>
</feature>
<feature type="binding site" evidence="8">
    <location>
        <position position="14"/>
    </location>
    <ligand>
        <name>Zn(2+)</name>
        <dbReference type="ChEBI" id="CHEBI:29105"/>
    </ligand>
</feature>
<evidence type="ECO:0000256" key="7">
    <source>
        <dbReference type="PROSITE-ProRule" id="PRU00042"/>
    </source>
</evidence>
<feature type="region of interest" description="Disordered" evidence="9">
    <location>
        <begin position="400"/>
        <end position="419"/>
    </location>
</feature>
<dbReference type="InterPro" id="IPR013087">
    <property type="entry name" value="Znf_C2H2_type"/>
</dbReference>
<feature type="region of interest" description="Disordered" evidence="9">
    <location>
        <begin position="832"/>
        <end position="853"/>
    </location>
</feature>
<keyword evidence="13" id="KW-1185">Reference proteome</keyword>
<keyword evidence="3 7" id="KW-0863">Zinc-finger</keyword>
<reference evidence="12" key="1">
    <citation type="submission" date="2024-04" db="EMBL/GenBank/DDBJ databases">
        <authorList>
            <consortium name="Molecular Ecology Group"/>
        </authorList>
    </citation>
    <scope>NUCLEOTIDE SEQUENCE</scope>
</reference>
<feature type="compositionally biased region" description="Basic and acidic residues" evidence="9">
    <location>
        <begin position="154"/>
        <end position="188"/>
    </location>
</feature>
<dbReference type="GO" id="GO:0000978">
    <property type="term" value="F:RNA polymerase II cis-regulatory region sequence-specific DNA binding"/>
    <property type="evidence" value="ECO:0007669"/>
    <property type="project" value="TreeGrafter"/>
</dbReference>